<dbReference type="InterPro" id="IPR023827">
    <property type="entry name" value="Peptidase_S8_Asp-AS"/>
</dbReference>
<dbReference type="PRINTS" id="PR00723">
    <property type="entry name" value="SUBTILISIN"/>
</dbReference>
<dbReference type="PROSITE" id="PS00138">
    <property type="entry name" value="SUBTILASE_SER"/>
    <property type="match status" value="1"/>
</dbReference>
<reference evidence="9 10" key="1">
    <citation type="submission" date="2013-09" db="EMBL/GenBank/DDBJ databases">
        <authorList>
            <person name="Zeng Z."/>
            <person name="Chen C."/>
        </authorList>
    </citation>
    <scope>NUCLEOTIDE SEQUENCE [LARGE SCALE GENOMIC DNA]</scope>
    <source>
        <strain evidence="9 10">F44-8</strain>
    </source>
</reference>
<evidence type="ECO:0000256" key="2">
    <source>
        <dbReference type="ARBA" id="ARBA00022670"/>
    </source>
</evidence>
<dbReference type="PROSITE" id="PS00136">
    <property type="entry name" value="SUBTILASE_ASP"/>
    <property type="match status" value="1"/>
</dbReference>
<dbReference type="InterPro" id="IPR015500">
    <property type="entry name" value="Peptidase_S8_subtilisin-rel"/>
</dbReference>
<organism evidence="9 10">
    <name type="scientific">Flavobacterium beibuense F44-8</name>
    <dbReference type="NCBI Taxonomy" id="1406840"/>
    <lineage>
        <taxon>Bacteria</taxon>
        <taxon>Pseudomonadati</taxon>
        <taxon>Bacteroidota</taxon>
        <taxon>Flavobacteriia</taxon>
        <taxon>Flavobacteriales</taxon>
        <taxon>Flavobacteriaceae</taxon>
        <taxon>Flavobacterium</taxon>
    </lineage>
</organism>
<dbReference type="PROSITE" id="PS51892">
    <property type="entry name" value="SUBTILASE"/>
    <property type="match status" value="1"/>
</dbReference>
<evidence type="ECO:0000256" key="5">
    <source>
        <dbReference type="PROSITE-ProRule" id="PRU01240"/>
    </source>
</evidence>
<dbReference type="AlphaFoldDB" id="A0A0A2LVK1"/>
<dbReference type="SUPFAM" id="SSF52743">
    <property type="entry name" value="Subtilisin-like"/>
    <property type="match status" value="1"/>
</dbReference>
<feature type="active site" description="Charge relay system" evidence="5">
    <location>
        <position position="88"/>
    </location>
</feature>
<proteinExistence type="inferred from homology"/>
<keyword evidence="10" id="KW-1185">Reference proteome</keyword>
<feature type="active site" description="Charge relay system" evidence="5">
    <location>
        <position position="460"/>
    </location>
</feature>
<dbReference type="GO" id="GO:0006508">
    <property type="term" value="P:proteolysis"/>
    <property type="evidence" value="ECO:0007669"/>
    <property type="project" value="UniProtKB-KW"/>
</dbReference>
<dbReference type="eggNOG" id="COG1404">
    <property type="taxonomic scope" value="Bacteria"/>
</dbReference>
<keyword evidence="7" id="KW-0732">Signal</keyword>
<dbReference type="PANTHER" id="PTHR43399:SF4">
    <property type="entry name" value="CELL WALL-ASSOCIATED PROTEASE"/>
    <property type="match status" value="1"/>
</dbReference>
<dbReference type="RefSeq" id="WP_035131757.1">
    <property type="nucleotide sequence ID" value="NZ_JRLV01000004.1"/>
</dbReference>
<dbReference type="InterPro" id="IPR034080">
    <property type="entry name" value="Protease_P7-like_dom"/>
</dbReference>
<dbReference type="PANTHER" id="PTHR43399">
    <property type="entry name" value="SUBTILISIN-RELATED"/>
    <property type="match status" value="1"/>
</dbReference>
<dbReference type="InterPro" id="IPR023828">
    <property type="entry name" value="Peptidase_S8_Ser-AS"/>
</dbReference>
<feature type="domain" description="Peptidase S8/S53" evidence="8">
    <location>
        <begin position="81"/>
        <end position="493"/>
    </location>
</feature>
<name>A0A0A2LVK1_9FLAO</name>
<dbReference type="Gene3D" id="3.40.50.200">
    <property type="entry name" value="Peptidase S8/S53 domain"/>
    <property type="match status" value="2"/>
</dbReference>
<dbReference type="GO" id="GO:0004252">
    <property type="term" value="F:serine-type endopeptidase activity"/>
    <property type="evidence" value="ECO:0007669"/>
    <property type="project" value="UniProtKB-UniRule"/>
</dbReference>
<dbReference type="Pfam" id="PF00082">
    <property type="entry name" value="Peptidase_S8"/>
    <property type="match status" value="1"/>
</dbReference>
<keyword evidence="2 5" id="KW-0645">Protease</keyword>
<evidence type="ECO:0000313" key="9">
    <source>
        <dbReference type="EMBL" id="KGO83361.1"/>
    </source>
</evidence>
<sequence length="539" mass="59002">MKFKSIYLSAALALFLASCGSSKKITATPLAINTTITAKKADLTDTQEERWSHLDLFTDTIPGMSVDRAYSTLLQGRKATKIIVGVVDSGVDIEHPDLQGVIWTNPKEIAGNGIDDDNNGYIDDIHGWNFLGDINHENMEFIRILKKGDDGSETYKRAKAKYDEEYNQALAGKMQMDFILKADKKFQELTGKENYTAEDLKALDLKDPSLTSVRSQFVMILAQISREELAKEVNSGVEHYTNEIEYHLNLKYNAREILGDNPDDFNSRGYGNNNVIGPDKDGAKHGTHVSGIIAQVRNNGIGGDGVASDVVEIMAVRAVPDGDEYDKDVALAIRYAVDNGAKVINGSFGKYFSTHSEWVYDAIKYAGEKDVLIVCAAGNEGAYLDKNGGVERYPNDNMVTGPEFSDNFICIGALNNKLTEKGLVAPFSNYGKNNVDVFSPGMRIYATTPDNHYEFLQGTSMASPNAAGVAALIRAYYPKLSASQVKHILMDSGLAPNMQVQVGEGEDQKVIMFSEASKSGKIVNAYNALIMADQISRGK</sequence>
<dbReference type="STRING" id="1406840.Q763_04940"/>
<evidence type="ECO:0000313" key="10">
    <source>
        <dbReference type="Proteomes" id="UP000030129"/>
    </source>
</evidence>
<accession>A0A0A2LVK1</accession>
<evidence type="ECO:0000256" key="4">
    <source>
        <dbReference type="ARBA" id="ARBA00022825"/>
    </source>
</evidence>
<dbReference type="EMBL" id="JRLV01000004">
    <property type="protein sequence ID" value="KGO83361.1"/>
    <property type="molecule type" value="Genomic_DNA"/>
</dbReference>
<evidence type="ECO:0000256" key="6">
    <source>
        <dbReference type="RuleBase" id="RU003355"/>
    </source>
</evidence>
<dbReference type="InterPro" id="IPR000209">
    <property type="entry name" value="Peptidase_S8/S53_dom"/>
</dbReference>
<dbReference type="PROSITE" id="PS51257">
    <property type="entry name" value="PROKAR_LIPOPROTEIN"/>
    <property type="match status" value="1"/>
</dbReference>
<dbReference type="InterPro" id="IPR051048">
    <property type="entry name" value="Peptidase_S8/S53_subtilisin"/>
</dbReference>
<keyword evidence="4 5" id="KW-0720">Serine protease</keyword>
<dbReference type="Proteomes" id="UP000030129">
    <property type="component" value="Unassembled WGS sequence"/>
</dbReference>
<evidence type="ECO:0000256" key="3">
    <source>
        <dbReference type="ARBA" id="ARBA00022801"/>
    </source>
</evidence>
<comment type="similarity">
    <text evidence="1 5 6">Belongs to the peptidase S8 family.</text>
</comment>
<keyword evidence="3 5" id="KW-0378">Hydrolase</keyword>
<dbReference type="InterPro" id="IPR017308">
    <property type="entry name" value="Pept_S8_subtilisin_bacteroid"/>
</dbReference>
<feature type="active site" description="Charge relay system" evidence="5">
    <location>
        <position position="285"/>
    </location>
</feature>
<evidence type="ECO:0000256" key="1">
    <source>
        <dbReference type="ARBA" id="ARBA00011073"/>
    </source>
</evidence>
<feature type="chain" id="PRO_5002002570" evidence="7">
    <location>
        <begin position="24"/>
        <end position="539"/>
    </location>
</feature>
<protein>
    <submittedName>
        <fullName evidence="9">Peptidase S8</fullName>
    </submittedName>
</protein>
<dbReference type="InterPro" id="IPR036852">
    <property type="entry name" value="Peptidase_S8/S53_dom_sf"/>
</dbReference>
<evidence type="ECO:0000256" key="7">
    <source>
        <dbReference type="SAM" id="SignalP"/>
    </source>
</evidence>
<gene>
    <name evidence="9" type="ORF">Q763_04940</name>
</gene>
<comment type="caution">
    <text evidence="9">The sequence shown here is derived from an EMBL/GenBank/DDBJ whole genome shotgun (WGS) entry which is preliminary data.</text>
</comment>
<dbReference type="PIRSF" id="PIRSF037892">
    <property type="entry name" value="Subtilisin_rel_SRU_0565"/>
    <property type="match status" value="1"/>
</dbReference>
<feature type="signal peptide" evidence="7">
    <location>
        <begin position="1"/>
        <end position="23"/>
    </location>
</feature>
<evidence type="ECO:0000259" key="8">
    <source>
        <dbReference type="Pfam" id="PF00082"/>
    </source>
</evidence>
<dbReference type="CDD" id="cd07483">
    <property type="entry name" value="Peptidases_S8_Subtilisin_Novo-like"/>
    <property type="match status" value="1"/>
</dbReference>